<keyword evidence="3" id="KW-1185">Reference proteome</keyword>
<keyword evidence="1" id="KW-1133">Transmembrane helix</keyword>
<keyword evidence="1" id="KW-0472">Membrane</keyword>
<dbReference type="EMBL" id="MTYJ01000032">
    <property type="protein sequence ID" value="OQV20236.1"/>
    <property type="molecule type" value="Genomic_DNA"/>
</dbReference>
<keyword evidence="1" id="KW-0812">Transmembrane</keyword>
<protein>
    <submittedName>
        <fullName evidence="2">Uncharacterized protein</fullName>
    </submittedName>
</protein>
<reference evidence="3" key="1">
    <citation type="submission" date="2017-01" db="EMBL/GenBank/DDBJ databases">
        <title>Comparative genomics of anhydrobiosis in the tardigrade Hypsibius dujardini.</title>
        <authorList>
            <person name="Yoshida Y."/>
            <person name="Koutsovoulos G."/>
            <person name="Laetsch D."/>
            <person name="Stevens L."/>
            <person name="Kumar S."/>
            <person name="Horikawa D."/>
            <person name="Ishino K."/>
            <person name="Komine S."/>
            <person name="Tomita M."/>
            <person name="Blaxter M."/>
            <person name="Arakawa K."/>
        </authorList>
    </citation>
    <scope>NUCLEOTIDE SEQUENCE [LARGE SCALE GENOMIC DNA]</scope>
    <source>
        <strain evidence="3">Z151</strain>
    </source>
</reference>
<dbReference type="AlphaFoldDB" id="A0A1W0WYF7"/>
<proteinExistence type="predicted"/>
<gene>
    <name evidence="2" type="ORF">BV898_05791</name>
</gene>
<evidence type="ECO:0000313" key="2">
    <source>
        <dbReference type="EMBL" id="OQV20236.1"/>
    </source>
</evidence>
<dbReference type="Proteomes" id="UP000192578">
    <property type="component" value="Unassembled WGS sequence"/>
</dbReference>
<evidence type="ECO:0000313" key="3">
    <source>
        <dbReference type="Proteomes" id="UP000192578"/>
    </source>
</evidence>
<dbReference type="OrthoDB" id="10598216at2759"/>
<comment type="caution">
    <text evidence="2">The sequence shown here is derived from an EMBL/GenBank/DDBJ whole genome shotgun (WGS) entry which is preliminary data.</text>
</comment>
<organism evidence="2 3">
    <name type="scientific">Hypsibius exemplaris</name>
    <name type="common">Freshwater tardigrade</name>
    <dbReference type="NCBI Taxonomy" id="2072580"/>
    <lineage>
        <taxon>Eukaryota</taxon>
        <taxon>Metazoa</taxon>
        <taxon>Ecdysozoa</taxon>
        <taxon>Tardigrada</taxon>
        <taxon>Eutardigrada</taxon>
        <taxon>Parachela</taxon>
        <taxon>Hypsibioidea</taxon>
        <taxon>Hypsibiidae</taxon>
        <taxon>Hypsibius</taxon>
    </lineage>
</organism>
<name>A0A1W0WYF7_HYPEX</name>
<accession>A0A1W0WYF7</accession>
<evidence type="ECO:0000256" key="1">
    <source>
        <dbReference type="SAM" id="Phobius"/>
    </source>
</evidence>
<feature type="transmembrane region" description="Helical" evidence="1">
    <location>
        <begin position="252"/>
        <end position="276"/>
    </location>
</feature>
<sequence>MNLWEVIITSWFVWKRVGTQEAGAGVDVGIRPEDMIFPVESDSSSNHSIVRLPRLFPSGTNFTVTSLDFLSPTAGKSQPDDALYLDNLLGVFRAQESLRKYLGGVFRLRVTIISSETGIQTAEEIRIPVVDKTYRLKLVFSKKPELTTASKAELFAQLRSTITIKGKNLEFIPERSELQSGKAEVDRFDLCFYVIQPPGFPISALDSLPLLQRNQTDLMLFFLGKYHVQRFTYCHSDLAAAASGPRMDGLSIGLLTLAVALSIFLVGAVIFVCCWIRMKKLHAAVLAAHQPTSQQTSPLEQLAANQFTPSKKLPPGFQQFQAPLSVSQWSAMSLPTFSFGMLQHPNSGMLPPKQFRPPSSCDANYEWQESSLDLAGDGESINRSINDAFHNRTTSSSSAQSLTEDSVSVRRCDVHVDVVEEARISPVNTQL</sequence>